<keyword evidence="1" id="KW-0732">Signal</keyword>
<feature type="signal peptide" evidence="1">
    <location>
        <begin position="1"/>
        <end position="28"/>
    </location>
</feature>
<sequence length="95" mass="10644">MVCCGKVVLSLAVVVVVVMVALAGQGEASPFIRPIFRDFPTRNFPYPKREDIDDAPLSGFWPLDVIELWYGHGEEGFSRNGRDVSRQMEEMQKAA</sequence>
<evidence type="ECO:0000313" key="3">
    <source>
        <dbReference type="Proteomes" id="UP001487740"/>
    </source>
</evidence>
<dbReference type="AlphaFoldDB" id="A0AAW0T0C3"/>
<evidence type="ECO:0000313" key="2">
    <source>
        <dbReference type="EMBL" id="KAK8380708.1"/>
    </source>
</evidence>
<keyword evidence="3" id="KW-1185">Reference proteome</keyword>
<comment type="caution">
    <text evidence="2">The sequence shown here is derived from an EMBL/GenBank/DDBJ whole genome shotgun (WGS) entry which is preliminary data.</text>
</comment>
<dbReference type="Proteomes" id="UP001487740">
    <property type="component" value="Unassembled WGS sequence"/>
</dbReference>
<dbReference type="EMBL" id="JARAKH010000041">
    <property type="protein sequence ID" value="KAK8380708.1"/>
    <property type="molecule type" value="Genomic_DNA"/>
</dbReference>
<protein>
    <submittedName>
        <fullName evidence="2">Uncharacterized protein</fullName>
    </submittedName>
</protein>
<reference evidence="2 3" key="1">
    <citation type="submission" date="2023-03" db="EMBL/GenBank/DDBJ databases">
        <title>High-quality genome of Scylla paramamosain provides insights in environmental adaptation.</title>
        <authorList>
            <person name="Zhang L."/>
        </authorList>
    </citation>
    <scope>NUCLEOTIDE SEQUENCE [LARGE SCALE GENOMIC DNA]</scope>
    <source>
        <strain evidence="2">LZ_2023a</strain>
        <tissue evidence="2">Muscle</tissue>
    </source>
</reference>
<gene>
    <name evidence="2" type="ORF">O3P69_007968</name>
</gene>
<evidence type="ECO:0000256" key="1">
    <source>
        <dbReference type="SAM" id="SignalP"/>
    </source>
</evidence>
<accession>A0AAW0T0C3</accession>
<feature type="chain" id="PRO_5043923234" evidence="1">
    <location>
        <begin position="29"/>
        <end position="95"/>
    </location>
</feature>
<organism evidence="2 3">
    <name type="scientific">Scylla paramamosain</name>
    <name type="common">Mud crab</name>
    <dbReference type="NCBI Taxonomy" id="85552"/>
    <lineage>
        <taxon>Eukaryota</taxon>
        <taxon>Metazoa</taxon>
        <taxon>Ecdysozoa</taxon>
        <taxon>Arthropoda</taxon>
        <taxon>Crustacea</taxon>
        <taxon>Multicrustacea</taxon>
        <taxon>Malacostraca</taxon>
        <taxon>Eumalacostraca</taxon>
        <taxon>Eucarida</taxon>
        <taxon>Decapoda</taxon>
        <taxon>Pleocyemata</taxon>
        <taxon>Brachyura</taxon>
        <taxon>Eubrachyura</taxon>
        <taxon>Portunoidea</taxon>
        <taxon>Portunidae</taxon>
        <taxon>Portuninae</taxon>
        <taxon>Scylla</taxon>
    </lineage>
</organism>
<proteinExistence type="predicted"/>
<name>A0AAW0T0C3_SCYPA</name>